<protein>
    <recommendedName>
        <fullName evidence="2">DUF7587 domain-containing protein</fullName>
    </recommendedName>
</protein>
<accession>A0A4S4MVY2</accession>
<dbReference type="Pfam" id="PF24494">
    <property type="entry name" value="DUF7587"/>
    <property type="match status" value="1"/>
</dbReference>
<feature type="domain" description="DUF7587" evidence="2">
    <location>
        <begin position="62"/>
        <end position="199"/>
    </location>
</feature>
<dbReference type="OrthoDB" id="3359845at2759"/>
<evidence type="ECO:0000259" key="2">
    <source>
        <dbReference type="Pfam" id="PF24494"/>
    </source>
</evidence>
<name>A0A4S4MVY2_9APHY</name>
<dbReference type="AlphaFoldDB" id="A0A4S4MVY2"/>
<proteinExistence type="predicted"/>
<dbReference type="EMBL" id="SGPM01000079">
    <property type="protein sequence ID" value="THH30499.1"/>
    <property type="molecule type" value="Genomic_DNA"/>
</dbReference>
<reference evidence="3 4" key="1">
    <citation type="submission" date="2019-02" db="EMBL/GenBank/DDBJ databases">
        <title>Genome sequencing of the rare red list fungi Antrodiella citrinella (Flaviporus citrinellus).</title>
        <authorList>
            <person name="Buettner E."/>
            <person name="Kellner H."/>
        </authorList>
    </citation>
    <scope>NUCLEOTIDE SEQUENCE [LARGE SCALE GENOMIC DNA]</scope>
    <source>
        <strain evidence="3 4">DSM 108506</strain>
    </source>
</reference>
<gene>
    <name evidence="3" type="ORF">EUX98_g3705</name>
</gene>
<feature type="compositionally biased region" description="Low complexity" evidence="1">
    <location>
        <begin position="379"/>
        <end position="388"/>
    </location>
</feature>
<organism evidence="3 4">
    <name type="scientific">Antrodiella citrinella</name>
    <dbReference type="NCBI Taxonomy" id="2447956"/>
    <lineage>
        <taxon>Eukaryota</taxon>
        <taxon>Fungi</taxon>
        <taxon>Dikarya</taxon>
        <taxon>Basidiomycota</taxon>
        <taxon>Agaricomycotina</taxon>
        <taxon>Agaricomycetes</taxon>
        <taxon>Polyporales</taxon>
        <taxon>Steccherinaceae</taxon>
        <taxon>Antrodiella</taxon>
    </lineage>
</organism>
<dbReference type="Proteomes" id="UP000308730">
    <property type="component" value="Unassembled WGS sequence"/>
</dbReference>
<evidence type="ECO:0000313" key="3">
    <source>
        <dbReference type="EMBL" id="THH30499.1"/>
    </source>
</evidence>
<dbReference type="InterPro" id="IPR056009">
    <property type="entry name" value="DUF7587"/>
</dbReference>
<comment type="caution">
    <text evidence="3">The sequence shown here is derived from an EMBL/GenBank/DDBJ whole genome shotgun (WGS) entry which is preliminary data.</text>
</comment>
<evidence type="ECO:0000313" key="4">
    <source>
        <dbReference type="Proteomes" id="UP000308730"/>
    </source>
</evidence>
<keyword evidence="4" id="KW-1185">Reference proteome</keyword>
<feature type="compositionally biased region" description="Low complexity" evidence="1">
    <location>
        <begin position="425"/>
        <end position="434"/>
    </location>
</feature>
<sequence>MSAGASDDATPKSPSTILPQYGFGPDLSFDKLLEGNRYLFRVHSPKLHPPTYEGTEPYFIGGKYSDEFTSAAFKSPCPTSASAVNGANRMYEDVIRHMDWTTRADSPYISTSFSFAWAIWEAIRRYHVNVKHDIEIAVIDARAVADRSVTAAELLMKGTPKERHKDHWKWYRFAVEAQDVLVWGHIPTEAVISSIPLLQILSKLPTYFLYPEISNTKDSPLSRISWDYTRKKPSFRQFCQSMSDRFLRMPVDKRLRDTTAGSVRLALCLLRPYVHKHISDDFTTATTHVCELAFVIACWPSQWWAREHTEIRDLVRCVVHIVGEEMREARRVQALADATRMQEIVGGLEQLAHAYEARARFRDKALQMLPPSTEDSADSESSSGSSTAEPHEDAWDTTSTSTLATMEAKGIQTDPTDEEEPKAESSLTTPTQSPTPVPKAGQSLPATYPDEVPEIYVPTTLETVVRTASCFLTAFCIGSIITLCILSPHRRELAHHLT</sequence>
<feature type="region of interest" description="Disordered" evidence="1">
    <location>
        <begin position="370"/>
        <end position="448"/>
    </location>
</feature>
<evidence type="ECO:0000256" key="1">
    <source>
        <dbReference type="SAM" id="MobiDB-lite"/>
    </source>
</evidence>